<keyword evidence="1" id="KW-0472">Membrane</keyword>
<keyword evidence="1" id="KW-0812">Transmembrane</keyword>
<proteinExistence type="predicted"/>
<dbReference type="EMBL" id="CAJNNW010010873">
    <property type="protein sequence ID" value="CAE8652552.1"/>
    <property type="molecule type" value="Genomic_DNA"/>
</dbReference>
<comment type="caution">
    <text evidence="2">The sequence shown here is derived from an EMBL/GenBank/DDBJ whole genome shotgun (WGS) entry which is preliminary data.</text>
</comment>
<sequence length="252" mass="27186">MGTTGRAERSRRESTAWRAAALPLAAATSLGVRSCCSGRESSAFASPVALSRRRFFSSAAPVRSAELSPRGSTASEFVSGRSASAGAALAAGAFAALAAKASMRRVARRAGAKPLAWRGDKLEQSSLPLRPDGKLDYESIDSSPVSQVLMGTVRQLLADSTGHDSPTPGYDGLMELAREANDMEGSAEELQQRARKVFEGILPAIYIGWIPPLWKKYIQPNLPTWSTNFAFFCVFYLLFPWLMGPMEGDDYI</sequence>
<evidence type="ECO:0000256" key="1">
    <source>
        <dbReference type="SAM" id="Phobius"/>
    </source>
</evidence>
<evidence type="ECO:0000313" key="2">
    <source>
        <dbReference type="EMBL" id="CAE8652552.1"/>
    </source>
</evidence>
<accession>A0A813IGI3</accession>
<feature type="transmembrane region" description="Helical" evidence="1">
    <location>
        <begin position="82"/>
        <end position="99"/>
    </location>
</feature>
<feature type="non-terminal residue" evidence="2">
    <location>
        <position position="252"/>
    </location>
</feature>
<dbReference type="Proteomes" id="UP000626109">
    <property type="component" value="Unassembled WGS sequence"/>
</dbReference>
<gene>
    <name evidence="2" type="ORF">PGLA2088_LOCUS9780</name>
</gene>
<keyword evidence="1" id="KW-1133">Transmembrane helix</keyword>
<reference evidence="2" key="1">
    <citation type="submission" date="2021-02" db="EMBL/GenBank/DDBJ databases">
        <authorList>
            <person name="Dougan E. K."/>
            <person name="Rhodes N."/>
            <person name="Thang M."/>
            <person name="Chan C."/>
        </authorList>
    </citation>
    <scope>NUCLEOTIDE SEQUENCE</scope>
</reference>
<feature type="transmembrane region" description="Helical" evidence="1">
    <location>
        <begin position="225"/>
        <end position="243"/>
    </location>
</feature>
<protein>
    <submittedName>
        <fullName evidence="2">Uncharacterized protein</fullName>
    </submittedName>
</protein>
<organism evidence="2 3">
    <name type="scientific">Polarella glacialis</name>
    <name type="common">Dinoflagellate</name>
    <dbReference type="NCBI Taxonomy" id="89957"/>
    <lineage>
        <taxon>Eukaryota</taxon>
        <taxon>Sar</taxon>
        <taxon>Alveolata</taxon>
        <taxon>Dinophyceae</taxon>
        <taxon>Suessiales</taxon>
        <taxon>Suessiaceae</taxon>
        <taxon>Polarella</taxon>
    </lineage>
</organism>
<name>A0A813IGI3_POLGL</name>
<evidence type="ECO:0000313" key="3">
    <source>
        <dbReference type="Proteomes" id="UP000626109"/>
    </source>
</evidence>
<dbReference type="AlphaFoldDB" id="A0A813IGI3"/>